<gene>
    <name evidence="2" type="ORF">KIW84_062668</name>
</gene>
<feature type="non-terminal residue" evidence="2">
    <location>
        <position position="1"/>
    </location>
</feature>
<organism evidence="2 3">
    <name type="scientific">Pisum sativum</name>
    <name type="common">Garden pea</name>
    <name type="synonym">Lathyrus oleraceus</name>
    <dbReference type="NCBI Taxonomy" id="3888"/>
    <lineage>
        <taxon>Eukaryota</taxon>
        <taxon>Viridiplantae</taxon>
        <taxon>Streptophyta</taxon>
        <taxon>Embryophyta</taxon>
        <taxon>Tracheophyta</taxon>
        <taxon>Spermatophyta</taxon>
        <taxon>Magnoliopsida</taxon>
        <taxon>eudicotyledons</taxon>
        <taxon>Gunneridae</taxon>
        <taxon>Pentapetalae</taxon>
        <taxon>rosids</taxon>
        <taxon>fabids</taxon>
        <taxon>Fabales</taxon>
        <taxon>Fabaceae</taxon>
        <taxon>Papilionoideae</taxon>
        <taxon>50 kb inversion clade</taxon>
        <taxon>NPAAA clade</taxon>
        <taxon>Hologalegina</taxon>
        <taxon>IRL clade</taxon>
        <taxon>Fabeae</taxon>
        <taxon>Lathyrus</taxon>
    </lineage>
</organism>
<keyword evidence="3" id="KW-1185">Reference proteome</keyword>
<feature type="compositionally biased region" description="Pro residues" evidence="1">
    <location>
        <begin position="35"/>
        <end position="48"/>
    </location>
</feature>
<evidence type="ECO:0000313" key="2">
    <source>
        <dbReference type="EMBL" id="KAI5396533.1"/>
    </source>
</evidence>
<comment type="caution">
    <text evidence="2">The sequence shown here is derived from an EMBL/GenBank/DDBJ whole genome shotgun (WGS) entry which is preliminary data.</text>
</comment>
<name>A0A9D5A6P4_PEA</name>
<feature type="compositionally biased region" description="Basic and acidic residues" evidence="1">
    <location>
        <begin position="80"/>
        <end position="99"/>
    </location>
</feature>
<proteinExistence type="predicted"/>
<dbReference type="Proteomes" id="UP001058974">
    <property type="component" value="Chromosome 6"/>
</dbReference>
<dbReference type="Gramene" id="Psat06G0266800-T1">
    <property type="protein sequence ID" value="KAI5396533.1"/>
    <property type="gene ID" value="KIW84_062668"/>
</dbReference>
<sequence>SQPTQPVIPPVITPVVPPLAPIPVVPSSLVRPLAPLPVRPPVIKPPVPQNGDLGSSDSESDGDDADTRINKGTGECEISEESRLVRERQEKAMQDLMMR</sequence>
<reference evidence="2 3" key="1">
    <citation type="journal article" date="2022" name="Nat. Genet.">
        <title>Improved pea reference genome and pan-genome highlight genomic features and evolutionary characteristics.</title>
        <authorList>
            <person name="Yang T."/>
            <person name="Liu R."/>
            <person name="Luo Y."/>
            <person name="Hu S."/>
            <person name="Wang D."/>
            <person name="Wang C."/>
            <person name="Pandey M.K."/>
            <person name="Ge S."/>
            <person name="Xu Q."/>
            <person name="Li N."/>
            <person name="Li G."/>
            <person name="Huang Y."/>
            <person name="Saxena R.K."/>
            <person name="Ji Y."/>
            <person name="Li M."/>
            <person name="Yan X."/>
            <person name="He Y."/>
            <person name="Liu Y."/>
            <person name="Wang X."/>
            <person name="Xiang C."/>
            <person name="Varshney R.K."/>
            <person name="Ding H."/>
            <person name="Gao S."/>
            <person name="Zong X."/>
        </authorList>
    </citation>
    <scope>NUCLEOTIDE SEQUENCE [LARGE SCALE GENOMIC DNA]</scope>
    <source>
        <strain evidence="2 3">cv. Zhongwan 6</strain>
    </source>
</reference>
<evidence type="ECO:0000256" key="1">
    <source>
        <dbReference type="SAM" id="MobiDB-lite"/>
    </source>
</evidence>
<protein>
    <submittedName>
        <fullName evidence="2">Uncharacterized protein</fullName>
    </submittedName>
</protein>
<dbReference type="EMBL" id="JAMSHJ010000006">
    <property type="protein sequence ID" value="KAI5396533.1"/>
    <property type="molecule type" value="Genomic_DNA"/>
</dbReference>
<accession>A0A9D5A6P4</accession>
<dbReference type="AlphaFoldDB" id="A0A9D5A6P4"/>
<feature type="region of interest" description="Disordered" evidence="1">
    <location>
        <begin position="35"/>
        <end position="99"/>
    </location>
</feature>
<feature type="non-terminal residue" evidence="2">
    <location>
        <position position="99"/>
    </location>
</feature>
<evidence type="ECO:0000313" key="3">
    <source>
        <dbReference type="Proteomes" id="UP001058974"/>
    </source>
</evidence>